<reference evidence="2 3" key="1">
    <citation type="submission" date="2020-07" db="EMBL/GenBank/DDBJ databases">
        <title>Genomic Encyclopedia of Type Strains, Phase IV (KMG-IV): sequencing the most valuable type-strain genomes for metagenomic binning, comparative biology and taxonomic classification.</title>
        <authorList>
            <person name="Goeker M."/>
        </authorList>
    </citation>
    <scope>NUCLEOTIDE SEQUENCE [LARGE SCALE GENOMIC DNA]</scope>
    <source>
        <strain evidence="2 3">DSM 17721</strain>
    </source>
</reference>
<feature type="compositionally biased region" description="Acidic residues" evidence="1">
    <location>
        <begin position="105"/>
        <end position="126"/>
    </location>
</feature>
<dbReference type="Proteomes" id="UP000525298">
    <property type="component" value="Unassembled WGS sequence"/>
</dbReference>
<protein>
    <submittedName>
        <fullName evidence="2">Ran GTPase-activating protein (RanGAP) involved in mRNA processing and transport</fullName>
    </submittedName>
</protein>
<feature type="region of interest" description="Disordered" evidence="1">
    <location>
        <begin position="103"/>
        <end position="152"/>
    </location>
</feature>
<evidence type="ECO:0000313" key="2">
    <source>
        <dbReference type="EMBL" id="MBA2879988.1"/>
    </source>
</evidence>
<accession>A0A7W0C6A3</accession>
<name>A0A7W0C6A3_9BACT</name>
<dbReference type="RefSeq" id="WP_181549666.1">
    <property type="nucleotide sequence ID" value="NZ_JACDUS010000001.1"/>
</dbReference>
<proteinExistence type="predicted"/>
<sequence length="152" mass="17195">MKQKYAISKDSKTGGLTIQEYAELSKDMFSLVCEESYDPDQIQTAVDEGRKSLIDTLRTPNLYPISDYIEKIADTVVDLYQQKDAPGDPVELVFDDVELFQRQEEDVETEEEDSVEIEDLLDDEAPADQAPEKQPPAEEPLDDASDESLEDK</sequence>
<keyword evidence="3" id="KW-1185">Reference proteome</keyword>
<dbReference type="AlphaFoldDB" id="A0A7W0C6A3"/>
<gene>
    <name evidence="2" type="ORF">HNR65_000295</name>
</gene>
<feature type="compositionally biased region" description="Acidic residues" evidence="1">
    <location>
        <begin position="139"/>
        <end position="152"/>
    </location>
</feature>
<evidence type="ECO:0000313" key="3">
    <source>
        <dbReference type="Proteomes" id="UP000525298"/>
    </source>
</evidence>
<evidence type="ECO:0000256" key="1">
    <source>
        <dbReference type="SAM" id="MobiDB-lite"/>
    </source>
</evidence>
<organism evidence="2 3">
    <name type="scientific">Desulfosalsimonas propionicica</name>
    <dbReference type="NCBI Taxonomy" id="332175"/>
    <lineage>
        <taxon>Bacteria</taxon>
        <taxon>Pseudomonadati</taxon>
        <taxon>Thermodesulfobacteriota</taxon>
        <taxon>Desulfobacteria</taxon>
        <taxon>Desulfobacterales</taxon>
        <taxon>Desulfosalsimonadaceae</taxon>
        <taxon>Desulfosalsimonas</taxon>
    </lineage>
</organism>
<dbReference type="EMBL" id="JACDUS010000001">
    <property type="protein sequence ID" value="MBA2879988.1"/>
    <property type="molecule type" value="Genomic_DNA"/>
</dbReference>
<comment type="caution">
    <text evidence="2">The sequence shown here is derived from an EMBL/GenBank/DDBJ whole genome shotgun (WGS) entry which is preliminary data.</text>
</comment>